<keyword evidence="3" id="KW-1185">Reference proteome</keyword>
<name>A0A139ADW0_GONPJ</name>
<proteinExistence type="predicted"/>
<dbReference type="AlphaFoldDB" id="A0A139ADW0"/>
<dbReference type="Proteomes" id="UP000070544">
    <property type="component" value="Unassembled WGS sequence"/>
</dbReference>
<evidence type="ECO:0000313" key="3">
    <source>
        <dbReference type="Proteomes" id="UP000070544"/>
    </source>
</evidence>
<feature type="compositionally biased region" description="Polar residues" evidence="1">
    <location>
        <begin position="71"/>
        <end position="80"/>
    </location>
</feature>
<sequence length="214" mass="21947">MFSNRKRRAESFSDSEAQDPLQIVSKAMGEQGSVPKKFRVDPEPANADSAVVGESSPQELQNGSELVLESVRSNSDRNTSSGGGATEAKITPGPVASDSTLSDPLVPATSRHPAHSAPHSATNGSAASGLPTPATSSPTSPTPANLQSLPTANLHVRSLPALLPNAAPSSNGTAWQTSKQPNGHLPSPPRHTIPTTPNSSTTTSTVPLTKPSTP</sequence>
<evidence type="ECO:0000313" key="2">
    <source>
        <dbReference type="EMBL" id="KXS14948.1"/>
    </source>
</evidence>
<feature type="compositionally biased region" description="Low complexity" evidence="1">
    <location>
        <begin position="192"/>
        <end position="214"/>
    </location>
</feature>
<feature type="non-terminal residue" evidence="2">
    <location>
        <position position="214"/>
    </location>
</feature>
<feature type="compositionally biased region" description="Low complexity" evidence="1">
    <location>
        <begin position="125"/>
        <end position="144"/>
    </location>
</feature>
<feature type="compositionally biased region" description="Polar residues" evidence="1">
    <location>
        <begin position="55"/>
        <end position="64"/>
    </location>
</feature>
<gene>
    <name evidence="2" type="ORF">M427DRAFT_57094</name>
</gene>
<accession>A0A139ADW0</accession>
<feature type="compositionally biased region" description="Polar residues" evidence="1">
    <location>
        <begin position="167"/>
        <end position="181"/>
    </location>
</feature>
<protein>
    <submittedName>
        <fullName evidence="2">Uncharacterized protein</fullName>
    </submittedName>
</protein>
<evidence type="ECO:0000256" key="1">
    <source>
        <dbReference type="SAM" id="MobiDB-lite"/>
    </source>
</evidence>
<feature type="region of interest" description="Disordered" evidence="1">
    <location>
        <begin position="1"/>
        <end position="214"/>
    </location>
</feature>
<reference evidence="2 3" key="1">
    <citation type="journal article" date="2015" name="Genome Biol. Evol.">
        <title>Phylogenomic analyses indicate that early fungi evolved digesting cell walls of algal ancestors of land plants.</title>
        <authorList>
            <person name="Chang Y."/>
            <person name="Wang S."/>
            <person name="Sekimoto S."/>
            <person name="Aerts A.L."/>
            <person name="Choi C."/>
            <person name="Clum A."/>
            <person name="LaButti K.M."/>
            <person name="Lindquist E.A."/>
            <person name="Yee Ngan C."/>
            <person name="Ohm R.A."/>
            <person name="Salamov A.A."/>
            <person name="Grigoriev I.V."/>
            <person name="Spatafora J.W."/>
            <person name="Berbee M.L."/>
        </authorList>
    </citation>
    <scope>NUCLEOTIDE SEQUENCE [LARGE SCALE GENOMIC DNA]</scope>
    <source>
        <strain evidence="2 3">JEL478</strain>
    </source>
</reference>
<dbReference type="EMBL" id="KQ965765">
    <property type="protein sequence ID" value="KXS14948.1"/>
    <property type="molecule type" value="Genomic_DNA"/>
</dbReference>
<organism evidence="2 3">
    <name type="scientific">Gonapodya prolifera (strain JEL478)</name>
    <name type="common">Monoblepharis prolifera</name>
    <dbReference type="NCBI Taxonomy" id="1344416"/>
    <lineage>
        <taxon>Eukaryota</taxon>
        <taxon>Fungi</taxon>
        <taxon>Fungi incertae sedis</taxon>
        <taxon>Chytridiomycota</taxon>
        <taxon>Chytridiomycota incertae sedis</taxon>
        <taxon>Monoblepharidomycetes</taxon>
        <taxon>Monoblepharidales</taxon>
        <taxon>Gonapodyaceae</taxon>
        <taxon>Gonapodya</taxon>
    </lineage>
</organism>